<gene>
    <name evidence="2" type="ORF">HPB48_017588</name>
    <name evidence="3" type="ORF">HPB48_017589</name>
</gene>
<feature type="compositionally biased region" description="Polar residues" evidence="1">
    <location>
        <begin position="11"/>
        <end position="20"/>
    </location>
</feature>
<comment type="caution">
    <text evidence="2">The sequence shown here is derived from an EMBL/GenBank/DDBJ whole genome shotgun (WGS) entry which is preliminary data.</text>
</comment>
<dbReference type="AlphaFoldDB" id="A0A9J6GTR9"/>
<evidence type="ECO:0000313" key="2">
    <source>
        <dbReference type="EMBL" id="KAH9378901.1"/>
    </source>
</evidence>
<organism evidence="2 4">
    <name type="scientific">Haemaphysalis longicornis</name>
    <name type="common">Bush tick</name>
    <dbReference type="NCBI Taxonomy" id="44386"/>
    <lineage>
        <taxon>Eukaryota</taxon>
        <taxon>Metazoa</taxon>
        <taxon>Ecdysozoa</taxon>
        <taxon>Arthropoda</taxon>
        <taxon>Chelicerata</taxon>
        <taxon>Arachnida</taxon>
        <taxon>Acari</taxon>
        <taxon>Parasitiformes</taxon>
        <taxon>Ixodida</taxon>
        <taxon>Ixodoidea</taxon>
        <taxon>Ixodidae</taxon>
        <taxon>Haemaphysalinae</taxon>
        <taxon>Haemaphysalis</taxon>
    </lineage>
</organism>
<keyword evidence="4" id="KW-1185">Reference proteome</keyword>
<evidence type="ECO:0000256" key="1">
    <source>
        <dbReference type="SAM" id="MobiDB-lite"/>
    </source>
</evidence>
<reference evidence="2 4" key="1">
    <citation type="journal article" date="2020" name="Cell">
        <title>Large-Scale Comparative Analyses of Tick Genomes Elucidate Their Genetic Diversity and Vector Capacities.</title>
        <authorList>
            <consortium name="Tick Genome and Microbiome Consortium (TIGMIC)"/>
            <person name="Jia N."/>
            <person name="Wang J."/>
            <person name="Shi W."/>
            <person name="Du L."/>
            <person name="Sun Y."/>
            <person name="Zhan W."/>
            <person name="Jiang J.F."/>
            <person name="Wang Q."/>
            <person name="Zhang B."/>
            <person name="Ji P."/>
            <person name="Bell-Sakyi L."/>
            <person name="Cui X.M."/>
            <person name="Yuan T.T."/>
            <person name="Jiang B.G."/>
            <person name="Yang W.F."/>
            <person name="Lam T.T."/>
            <person name="Chang Q.C."/>
            <person name="Ding S.J."/>
            <person name="Wang X.J."/>
            <person name="Zhu J.G."/>
            <person name="Ruan X.D."/>
            <person name="Zhao L."/>
            <person name="Wei J.T."/>
            <person name="Ye R.Z."/>
            <person name="Que T.C."/>
            <person name="Du C.H."/>
            <person name="Zhou Y.H."/>
            <person name="Cheng J.X."/>
            <person name="Dai P.F."/>
            <person name="Guo W.B."/>
            <person name="Han X.H."/>
            <person name="Huang E.J."/>
            <person name="Li L.F."/>
            <person name="Wei W."/>
            <person name="Gao Y.C."/>
            <person name="Liu J.Z."/>
            <person name="Shao H.Z."/>
            <person name="Wang X."/>
            <person name="Wang C.C."/>
            <person name="Yang T.C."/>
            <person name="Huo Q.B."/>
            <person name="Li W."/>
            <person name="Chen H.Y."/>
            <person name="Chen S.E."/>
            <person name="Zhou L.G."/>
            <person name="Ni X.B."/>
            <person name="Tian J.H."/>
            <person name="Sheng Y."/>
            <person name="Liu T."/>
            <person name="Pan Y.S."/>
            <person name="Xia L.Y."/>
            <person name="Li J."/>
            <person name="Zhao F."/>
            <person name="Cao W.C."/>
        </authorList>
    </citation>
    <scope>NUCLEOTIDE SEQUENCE [LARGE SCALE GENOMIC DNA]</scope>
    <source>
        <strain evidence="2">HaeL-2018</strain>
    </source>
</reference>
<dbReference type="EMBL" id="JABSTR010000009">
    <property type="protein sequence ID" value="KAH9378901.1"/>
    <property type="molecule type" value="Genomic_DNA"/>
</dbReference>
<evidence type="ECO:0000313" key="4">
    <source>
        <dbReference type="Proteomes" id="UP000821853"/>
    </source>
</evidence>
<dbReference type="EMBL" id="JABSTR010000009">
    <property type="protein sequence ID" value="KAH9378902.1"/>
    <property type="molecule type" value="Genomic_DNA"/>
</dbReference>
<name>A0A9J6GTR9_HAELO</name>
<proteinExistence type="predicted"/>
<sequence length="95" mass="11010">MLGKEKLTLHSIGNQNNGDIRSTYTAKNLDEANSMAWLVKDPFEQNLQKLEDKHEKQKRKGPVFVDNCGVHGYLNTLKRSPWNICYRIAVVFYIQ</sequence>
<accession>A0A9J6GTR9</accession>
<dbReference type="VEuPathDB" id="VectorBase:HLOH_045901"/>
<feature type="region of interest" description="Disordered" evidence="1">
    <location>
        <begin position="1"/>
        <end position="20"/>
    </location>
</feature>
<dbReference type="VEuPathDB" id="VectorBase:HLOH_063720"/>
<dbReference type="Proteomes" id="UP000821853">
    <property type="component" value="Unassembled WGS sequence"/>
</dbReference>
<evidence type="ECO:0000313" key="3">
    <source>
        <dbReference type="EMBL" id="KAH9378902.1"/>
    </source>
</evidence>
<protein>
    <submittedName>
        <fullName evidence="2">Uncharacterized protein</fullName>
    </submittedName>
</protein>